<gene>
    <name evidence="1" type="ORF">HNQ40_001897</name>
</gene>
<dbReference type="GO" id="GO:0000287">
    <property type="term" value="F:magnesium ion binding"/>
    <property type="evidence" value="ECO:0007669"/>
    <property type="project" value="TreeGrafter"/>
</dbReference>
<reference evidence="1 2" key="1">
    <citation type="submission" date="2020-08" db="EMBL/GenBank/DDBJ databases">
        <title>Genomic Encyclopedia of Type Strains, Phase IV (KMG-IV): sequencing the most valuable type-strain genomes for metagenomic binning, comparative biology and taxonomic classification.</title>
        <authorList>
            <person name="Goeker M."/>
        </authorList>
    </citation>
    <scope>NUCLEOTIDE SEQUENCE [LARGE SCALE GENOMIC DNA]</scope>
    <source>
        <strain evidence="1 2">DSM 103725</strain>
    </source>
</reference>
<keyword evidence="2" id="KW-1185">Reference proteome</keyword>
<dbReference type="EMBL" id="JACHGY010000001">
    <property type="protein sequence ID" value="MBB6430091.1"/>
    <property type="molecule type" value="Genomic_DNA"/>
</dbReference>
<dbReference type="PANTHER" id="PTHR10000">
    <property type="entry name" value="PHOSPHOSERINE PHOSPHATASE"/>
    <property type="match status" value="1"/>
</dbReference>
<dbReference type="InterPro" id="IPR023214">
    <property type="entry name" value="HAD_sf"/>
</dbReference>
<dbReference type="InterPro" id="IPR036412">
    <property type="entry name" value="HAD-like_sf"/>
</dbReference>
<dbReference type="SUPFAM" id="SSF56784">
    <property type="entry name" value="HAD-like"/>
    <property type="match status" value="1"/>
</dbReference>
<dbReference type="SFLD" id="SFLDS00003">
    <property type="entry name" value="Haloacid_Dehalogenase"/>
    <property type="match status" value="1"/>
</dbReference>
<dbReference type="GO" id="GO:0005829">
    <property type="term" value="C:cytosol"/>
    <property type="evidence" value="ECO:0007669"/>
    <property type="project" value="TreeGrafter"/>
</dbReference>
<name>A0A7X0H6A0_9BACT</name>
<organism evidence="1 2">
    <name type="scientific">Algisphaera agarilytica</name>
    <dbReference type="NCBI Taxonomy" id="1385975"/>
    <lineage>
        <taxon>Bacteria</taxon>
        <taxon>Pseudomonadati</taxon>
        <taxon>Planctomycetota</taxon>
        <taxon>Phycisphaerae</taxon>
        <taxon>Phycisphaerales</taxon>
        <taxon>Phycisphaeraceae</taxon>
        <taxon>Algisphaera</taxon>
    </lineage>
</organism>
<dbReference type="Pfam" id="PF08282">
    <property type="entry name" value="Hydrolase_3"/>
    <property type="match status" value="1"/>
</dbReference>
<dbReference type="CDD" id="cd07516">
    <property type="entry name" value="HAD_Pase"/>
    <property type="match status" value="1"/>
</dbReference>
<dbReference type="Gene3D" id="3.30.1240.10">
    <property type="match status" value="1"/>
</dbReference>
<dbReference type="SFLD" id="SFLDG01140">
    <property type="entry name" value="C2.B:_Phosphomannomutase_and_P"/>
    <property type="match status" value="1"/>
</dbReference>
<accession>A0A7X0H6A0</accession>
<dbReference type="AlphaFoldDB" id="A0A7X0H6A0"/>
<dbReference type="Proteomes" id="UP000541810">
    <property type="component" value="Unassembled WGS sequence"/>
</dbReference>
<comment type="caution">
    <text evidence="1">The sequence shown here is derived from an EMBL/GenBank/DDBJ whole genome shotgun (WGS) entry which is preliminary data.</text>
</comment>
<dbReference type="GO" id="GO:0016791">
    <property type="term" value="F:phosphatase activity"/>
    <property type="evidence" value="ECO:0007669"/>
    <property type="project" value="TreeGrafter"/>
</dbReference>
<dbReference type="Gene3D" id="3.40.50.1000">
    <property type="entry name" value="HAD superfamily/HAD-like"/>
    <property type="match status" value="1"/>
</dbReference>
<dbReference type="PANTHER" id="PTHR10000:SF8">
    <property type="entry name" value="HAD SUPERFAMILY HYDROLASE-LIKE, TYPE 3"/>
    <property type="match status" value="1"/>
</dbReference>
<evidence type="ECO:0000313" key="2">
    <source>
        <dbReference type="Proteomes" id="UP000541810"/>
    </source>
</evidence>
<protein>
    <submittedName>
        <fullName evidence="1">Uncharacterized protein</fullName>
    </submittedName>
</protein>
<evidence type="ECO:0000313" key="1">
    <source>
        <dbReference type="EMBL" id="MBB6430091.1"/>
    </source>
</evidence>
<proteinExistence type="predicted"/>
<sequence>MKYDLIALDLDGTLLGPDHTVSTENRRAIADAQDAGVLVVPCTGRGWRESLNALGDVPNLPVGVFNTGAVVVEMDSGHAVDLADIEPHLTLELIEFMRDLPQAVLVFQEHGRTGRDFLVTGDGEITDNTKRWFAMNNLLVAENRHPTPEDLHHSLRVGVVATGRAAFDVEEQLVERFADRVDLHCFAGVPTAKAEDAVFIVEVFAKGVNKWRGLSWIADQRGIAPDRIATIGDEINDLAMLEHAGLGVAMANAVPRAAEKADRHTLSHSEHGVAHAIRQMLEGNW</sequence>
<dbReference type="RefSeq" id="WP_184677630.1">
    <property type="nucleotide sequence ID" value="NZ_JACHGY010000001.1"/>
</dbReference>